<feature type="domain" description="Peptidase A1" evidence="14">
    <location>
        <begin position="1359"/>
        <end position="1663"/>
    </location>
</feature>
<accession>A0ABQ8US88</accession>
<dbReference type="CDD" id="cd03223">
    <property type="entry name" value="ABCD_peroxisomal_ALDP"/>
    <property type="match status" value="1"/>
</dbReference>
<keyword evidence="9" id="KW-0378">Hydrolase</keyword>
<evidence type="ECO:0000256" key="1">
    <source>
        <dbReference type="ARBA" id="ARBA00007447"/>
    </source>
</evidence>
<comment type="similarity">
    <text evidence="2">Belongs to the ABC transporter superfamily. ABCD family. Peroxisomal fatty acyl CoA transporter (TC 3.A.1.203) subfamily.</text>
</comment>
<evidence type="ECO:0000256" key="11">
    <source>
        <dbReference type="SAM" id="Phobius"/>
    </source>
</evidence>
<feature type="region of interest" description="Disordered" evidence="10">
    <location>
        <begin position="43"/>
        <end position="62"/>
    </location>
</feature>
<dbReference type="SUPFAM" id="SSF50630">
    <property type="entry name" value="Acid proteases"/>
    <property type="match status" value="1"/>
</dbReference>
<evidence type="ECO:0000256" key="3">
    <source>
        <dbReference type="ARBA" id="ARBA00022448"/>
    </source>
</evidence>
<dbReference type="PROSITE" id="PS50893">
    <property type="entry name" value="ABC_TRANSPORTER_2"/>
    <property type="match status" value="1"/>
</dbReference>
<evidence type="ECO:0000259" key="13">
    <source>
        <dbReference type="PROSITE" id="PS50929"/>
    </source>
</evidence>
<feature type="transmembrane region" description="Helical" evidence="11">
    <location>
        <begin position="840"/>
        <end position="862"/>
    </location>
</feature>
<organism evidence="15 16">
    <name type="scientific">Paratrimastix pyriformis</name>
    <dbReference type="NCBI Taxonomy" id="342808"/>
    <lineage>
        <taxon>Eukaryota</taxon>
        <taxon>Metamonada</taxon>
        <taxon>Preaxostyla</taxon>
        <taxon>Paratrimastigidae</taxon>
        <taxon>Paratrimastix</taxon>
    </lineage>
</organism>
<dbReference type="Gene3D" id="1.20.1560.10">
    <property type="entry name" value="ABC transporter type 1, transmembrane domain"/>
    <property type="match status" value="1"/>
</dbReference>
<feature type="region of interest" description="Disordered" evidence="10">
    <location>
        <begin position="591"/>
        <end position="621"/>
    </location>
</feature>
<dbReference type="InterPro" id="IPR003593">
    <property type="entry name" value="AAA+_ATPase"/>
</dbReference>
<dbReference type="InterPro" id="IPR011527">
    <property type="entry name" value="ABC1_TM_dom"/>
</dbReference>
<evidence type="ECO:0000259" key="12">
    <source>
        <dbReference type="PROSITE" id="PS50893"/>
    </source>
</evidence>
<gene>
    <name evidence="15" type="ORF">PAPYR_3404</name>
</gene>
<evidence type="ECO:0000256" key="6">
    <source>
        <dbReference type="ARBA" id="ARBA00022840"/>
    </source>
</evidence>
<feature type="transmembrane region" description="Helical" evidence="11">
    <location>
        <begin position="243"/>
        <end position="267"/>
    </location>
</feature>
<dbReference type="SMART" id="SM00382">
    <property type="entry name" value="AAA"/>
    <property type="match status" value="2"/>
</dbReference>
<evidence type="ECO:0000256" key="4">
    <source>
        <dbReference type="ARBA" id="ARBA00022692"/>
    </source>
</evidence>
<keyword evidence="4 11" id="KW-0812">Transmembrane</keyword>
<dbReference type="InterPro" id="IPR001461">
    <property type="entry name" value="Aspartic_peptidase_A1"/>
</dbReference>
<protein>
    <submittedName>
        <fullName evidence="15">Cathepsin D</fullName>
    </submittedName>
</protein>
<keyword evidence="16" id="KW-1185">Reference proteome</keyword>
<dbReference type="InterPro" id="IPR033121">
    <property type="entry name" value="PEPTIDASE_A1"/>
</dbReference>
<proteinExistence type="inferred from homology"/>
<evidence type="ECO:0000256" key="5">
    <source>
        <dbReference type="ARBA" id="ARBA00022741"/>
    </source>
</evidence>
<keyword evidence="8 11" id="KW-0472">Membrane</keyword>
<feature type="region of interest" description="Disordered" evidence="10">
    <location>
        <begin position="521"/>
        <end position="543"/>
    </location>
</feature>
<dbReference type="InterPro" id="IPR036640">
    <property type="entry name" value="ABC1_TM_sf"/>
</dbReference>
<dbReference type="PRINTS" id="PR00792">
    <property type="entry name" value="PEPSIN"/>
</dbReference>
<feature type="transmembrane region" description="Helical" evidence="11">
    <location>
        <begin position="12"/>
        <end position="32"/>
    </location>
</feature>
<keyword evidence="6" id="KW-0067">ATP-binding</keyword>
<keyword evidence="3" id="KW-0813">Transport</keyword>
<dbReference type="Gene3D" id="2.40.70.10">
    <property type="entry name" value="Acid Proteases"/>
    <property type="match status" value="2"/>
</dbReference>
<keyword evidence="5" id="KW-0547">Nucleotide-binding</keyword>
<dbReference type="EMBL" id="JAPMOS010000013">
    <property type="protein sequence ID" value="KAJ4460385.1"/>
    <property type="molecule type" value="Genomic_DNA"/>
</dbReference>
<evidence type="ECO:0000313" key="16">
    <source>
        <dbReference type="Proteomes" id="UP001141327"/>
    </source>
</evidence>
<sequence>MTARLFLMTRSWLPVAFPYLFVVIIALVTGLLSRPLAPISFEQDAREGPSPIPEPHKEGATCRSCTHPMTPMAPWPHGPISGGWWRGGMNAGSFRYIHVRVRTYAESIAFYEGEEREARSADATLQRALENQARPHPAPPCPARVVWLPGADEAPLPGHGWGGWVACAQRRLILSLLPLNIFQGPAPSPAQPLALPGDLSTSLAGLVGYLLAGIMILSVPPPALLLGFDATPKYASDVISQTVFVAAICSTFASILNLASSLAAFLGNSARVAELLRALTLVERESAAAQGEFGHQVDDPSLTVDRVPLTTPTGAALFPAISFDGTRSTAVMGPSGSGKSTLLRVMGGLWPMPPASRGRVTRPLAVGEGGTLFLPQRPYCPLGSLRQQIIYPLTEAQAHPSVCQQVRLFIPFTHARWLRWDVVVPLGRVCCWAGPKYALLDEATSAMDVQLERRVMTICRQMGIRTVRLPHAPMPPMPPCLACPPMPCMSWLALGVAWFLIGVGSWWGWGVAGERLPSAYDGALPRTDPPPAARNPRRHRRAGRPQVAARACWWRVWLGDPRGDRRAILQPDEVRQQGLLFAQAREAIARSNRPQREEFDHDLKKDRAHPHPAKGSAQGGRGLPSRNILAIFRRLLPFALTGWRSWAMLGCCLLMMVTCELTCCNAPTGTSPTINVGALWGDMGVLMGPQPQHAGSPSGIIQGPEGGGHLVAAPVGHLAPEPIGPSGAVLGVMSLLIGVAMAFNDVAARWLGMRWRERLVRHFHTSYFGGKIYSRIGTEYPALDNPDQRMVADVKTFTDLACGRVSITGCILGQGAGLIAMVLAVIANMAMVMFFIGWEYLVICIIYFLVTALLNYLVGILLTRLTYRQERAEGDFRYIHVRSRTYAESIAFYDGEEKEAQLAADRFERTVRSQKSLAYWGSVFAFANKVPTQLRIPVVMLAVMILNGLCGVTAQTAQLTEARPTSPHTHTRPREHHRLHLHPTIHLPTPPRLPAHRGRHARWVQSSAEQLMLVLTSVLTLGQSFGAMAGTGRRVAELMDALDALAAKTKEQRGAALTEAADRVAFEDVTVVAPHGGDPLVEHLSFAIPRKGDLVIMGPSGCGKSSILRVLAGLWPVQGGRIERPLHMGRGGTLFLPQRPYIAMGSLRAQVRSRPSATTTSPPPPARADWLGEQLIYPETEEAYKGDDAQLLELLRFIDLDYLLAQFNLDSVATWEDILSVGEVQRLGFARVFYHRPAFAILDEATSALDMAMERKFLARCNELEIVMISVAHRPSTLPYHRQLLRIDPSTRSAAVHPVEKADYEPFILENDALALHTVQLSKRPLDHSFLLHHTRNLEAMKLGAPLPVPLSAYSQTQYYGPIAIGTPPQTFTVVFDTGSSNLWVPSSDCLSLSCMRHNRYSHSKSTSYHKNGTDFNILYGSGGVSGYLSDDTVTLGGMPIKGQQFGEVTKESGMSFLSGKFDGICGMAFPRISVDGVLPVFDSMFQQHLVDNFAFSFFMTADGGAMVLGGEDPKYRSTDFTYVPLISDTYWAIAMDNIKVGGQAMNFCPNGRCKAIVDTGTSLIAGPSDLIAKLLEKVVVDPECKTLPDLPTITFTIGGVDYTFSPDEYVLKLTSFGITECVAGFTPLDVPAPAGPLWILGDVFLRKFYTIFDRAGDRVGFALAAHQ</sequence>
<dbReference type="Gene3D" id="3.40.50.300">
    <property type="entry name" value="P-loop containing nucleotide triphosphate hydrolases"/>
    <property type="match status" value="2"/>
</dbReference>
<feature type="compositionally biased region" description="Basic and acidic residues" evidence="10">
    <location>
        <begin position="594"/>
        <end position="605"/>
    </location>
</feature>
<dbReference type="PROSITE" id="PS00141">
    <property type="entry name" value="ASP_PROTEASE"/>
    <property type="match status" value="2"/>
</dbReference>
<evidence type="ECO:0000256" key="8">
    <source>
        <dbReference type="ARBA" id="ARBA00023136"/>
    </source>
</evidence>
<dbReference type="Proteomes" id="UP001141327">
    <property type="component" value="Unassembled WGS sequence"/>
</dbReference>
<keyword evidence="9" id="KW-0064">Aspartyl protease</keyword>
<reference evidence="15" key="1">
    <citation type="journal article" date="2022" name="bioRxiv">
        <title>Genomics of Preaxostyla Flagellates Illuminates Evolutionary Transitions and the Path Towards Mitochondrial Loss.</title>
        <authorList>
            <person name="Novak L.V.F."/>
            <person name="Treitli S.C."/>
            <person name="Pyrih J."/>
            <person name="Halakuc P."/>
            <person name="Pipaliya S.V."/>
            <person name="Vacek V."/>
            <person name="Brzon O."/>
            <person name="Soukal P."/>
            <person name="Eme L."/>
            <person name="Dacks J.B."/>
            <person name="Karnkowska A."/>
            <person name="Elias M."/>
            <person name="Hampl V."/>
        </authorList>
    </citation>
    <scope>NUCLEOTIDE SEQUENCE</scope>
    <source>
        <strain evidence="15">RCP-MX</strain>
    </source>
</reference>
<name>A0ABQ8US88_9EUKA</name>
<dbReference type="PANTHER" id="PTHR11384">
    <property type="entry name" value="ATP-BINDING CASSETTE, SUB-FAMILY D MEMBER"/>
    <property type="match status" value="1"/>
</dbReference>
<dbReference type="InterPro" id="IPR050835">
    <property type="entry name" value="ABC_transporter_sub-D"/>
</dbReference>
<dbReference type="Pfam" id="PF00026">
    <property type="entry name" value="Asp"/>
    <property type="match status" value="1"/>
</dbReference>
<dbReference type="InterPro" id="IPR027417">
    <property type="entry name" value="P-loop_NTPase"/>
</dbReference>
<dbReference type="PROSITE" id="PS51767">
    <property type="entry name" value="PEPTIDASE_A1"/>
    <property type="match status" value="1"/>
</dbReference>
<feature type="transmembrane region" description="Helical" evidence="11">
    <location>
        <begin position="203"/>
        <end position="223"/>
    </location>
</feature>
<dbReference type="Pfam" id="PF00005">
    <property type="entry name" value="ABC_tran"/>
    <property type="match status" value="1"/>
</dbReference>
<dbReference type="PANTHER" id="PTHR11384:SF59">
    <property type="entry name" value="LYSOSOMAL COBALAMIN TRANSPORTER ABCD4"/>
    <property type="match status" value="1"/>
</dbReference>
<evidence type="ECO:0000259" key="14">
    <source>
        <dbReference type="PROSITE" id="PS51767"/>
    </source>
</evidence>
<comment type="caution">
    <text evidence="15">The sequence shown here is derived from an EMBL/GenBank/DDBJ whole genome shotgun (WGS) entry which is preliminary data.</text>
</comment>
<dbReference type="SUPFAM" id="SSF90123">
    <property type="entry name" value="ABC transporter transmembrane region"/>
    <property type="match status" value="1"/>
</dbReference>
<keyword evidence="9" id="KW-0645">Protease</keyword>
<evidence type="ECO:0000256" key="2">
    <source>
        <dbReference type="ARBA" id="ARBA00008575"/>
    </source>
</evidence>
<dbReference type="InterPro" id="IPR001969">
    <property type="entry name" value="Aspartic_peptidase_AS"/>
</dbReference>
<evidence type="ECO:0000256" key="10">
    <source>
        <dbReference type="SAM" id="MobiDB-lite"/>
    </source>
</evidence>
<evidence type="ECO:0000256" key="9">
    <source>
        <dbReference type="RuleBase" id="RU000454"/>
    </source>
</evidence>
<evidence type="ECO:0000256" key="7">
    <source>
        <dbReference type="ARBA" id="ARBA00022989"/>
    </source>
</evidence>
<feature type="transmembrane region" description="Helical" evidence="11">
    <location>
        <begin position="816"/>
        <end position="834"/>
    </location>
</feature>
<dbReference type="SUPFAM" id="SSF52540">
    <property type="entry name" value="P-loop containing nucleoside triphosphate hydrolases"/>
    <property type="match status" value="2"/>
</dbReference>
<dbReference type="InterPro" id="IPR003439">
    <property type="entry name" value="ABC_transporter-like_ATP-bd"/>
</dbReference>
<comment type="similarity">
    <text evidence="1 9">Belongs to the peptidase A1 family.</text>
</comment>
<feature type="domain" description="ABC transporter" evidence="12">
    <location>
        <begin position="1064"/>
        <end position="1323"/>
    </location>
</feature>
<dbReference type="PROSITE" id="PS50929">
    <property type="entry name" value="ABC_TM1F"/>
    <property type="match status" value="1"/>
</dbReference>
<feature type="transmembrane region" description="Helical" evidence="11">
    <location>
        <begin position="728"/>
        <end position="751"/>
    </location>
</feature>
<feature type="transmembrane region" description="Helical" evidence="11">
    <location>
        <begin position="491"/>
        <end position="509"/>
    </location>
</feature>
<keyword evidence="7 11" id="KW-1133">Transmembrane helix</keyword>
<feature type="transmembrane region" description="Helical" evidence="11">
    <location>
        <begin position="938"/>
        <end position="957"/>
    </location>
</feature>
<evidence type="ECO:0000313" key="15">
    <source>
        <dbReference type="EMBL" id="KAJ4460385.1"/>
    </source>
</evidence>
<dbReference type="Pfam" id="PF06472">
    <property type="entry name" value="ABC_membrane_2"/>
    <property type="match status" value="2"/>
</dbReference>
<feature type="domain" description="ABC transmembrane type-1" evidence="13">
    <location>
        <begin position="727"/>
        <end position="928"/>
    </location>
</feature>
<dbReference type="InterPro" id="IPR021109">
    <property type="entry name" value="Peptidase_aspartic_dom_sf"/>
</dbReference>